<comment type="similarity">
    <text evidence="2">Belongs to the bacterial diacylglycerol kinase family.</text>
</comment>
<keyword evidence="9 17" id="KW-0067">ATP-binding</keyword>
<organism evidence="20 21">
    <name type="scientific">Planococcus versutus</name>
    <dbReference type="NCBI Taxonomy" id="1302659"/>
    <lineage>
        <taxon>Bacteria</taxon>
        <taxon>Bacillati</taxon>
        <taxon>Bacillota</taxon>
        <taxon>Bacilli</taxon>
        <taxon>Bacillales</taxon>
        <taxon>Caryophanaceae</taxon>
        <taxon>Planococcus</taxon>
    </lineage>
</organism>
<dbReference type="InterPro" id="IPR000829">
    <property type="entry name" value="DAGK"/>
</dbReference>
<keyword evidence="21" id="KW-1185">Reference proteome</keyword>
<comment type="cofactor">
    <cofactor evidence="18">
        <name>Mg(2+)</name>
        <dbReference type="ChEBI" id="CHEBI:18420"/>
    </cofactor>
    <text evidence="18">Mn(2+), Zn(2+), Cd(2+) and Co(2+) support activity to lesser extents.</text>
</comment>
<dbReference type="OrthoDB" id="9789934at2"/>
<evidence type="ECO:0000313" key="20">
    <source>
        <dbReference type="EMBL" id="ANU25560.1"/>
    </source>
</evidence>
<evidence type="ECO:0000256" key="13">
    <source>
        <dbReference type="ARBA" id="ARBA00023209"/>
    </source>
</evidence>
<dbReference type="PANTHER" id="PTHR34299">
    <property type="entry name" value="DIACYLGLYCEROL KINASE"/>
    <property type="match status" value="1"/>
</dbReference>
<comment type="subcellular location">
    <subcellularLocation>
        <location evidence="1">Cell membrane</location>
        <topology evidence="1">Multi-pass membrane protein</topology>
    </subcellularLocation>
</comment>
<feature type="binding site" evidence="17">
    <location>
        <begin position="90"/>
        <end position="91"/>
    </location>
    <ligand>
        <name>ATP</name>
        <dbReference type="ChEBI" id="CHEBI:30616"/>
    </ligand>
</feature>
<evidence type="ECO:0000256" key="18">
    <source>
        <dbReference type="PIRSR" id="PIRSR600829-4"/>
    </source>
</evidence>
<keyword evidence="10 19" id="KW-1133">Transmembrane helix</keyword>
<dbReference type="Proteomes" id="UP000053354">
    <property type="component" value="Chromosome"/>
</dbReference>
<keyword evidence="11" id="KW-0443">Lipid metabolism</keyword>
<evidence type="ECO:0000256" key="17">
    <source>
        <dbReference type="PIRSR" id="PIRSR600829-3"/>
    </source>
</evidence>
<evidence type="ECO:0000256" key="8">
    <source>
        <dbReference type="ARBA" id="ARBA00022777"/>
    </source>
</evidence>
<evidence type="ECO:0000256" key="7">
    <source>
        <dbReference type="ARBA" id="ARBA00022741"/>
    </source>
</evidence>
<evidence type="ECO:0000256" key="3">
    <source>
        <dbReference type="ARBA" id="ARBA00022475"/>
    </source>
</evidence>
<evidence type="ECO:0000256" key="5">
    <source>
        <dbReference type="ARBA" id="ARBA00022679"/>
    </source>
</evidence>
<dbReference type="Pfam" id="PF01219">
    <property type="entry name" value="DAGK_prokar"/>
    <property type="match status" value="1"/>
</dbReference>
<feature type="binding site" evidence="17">
    <location>
        <position position="72"/>
    </location>
    <ligand>
        <name>ATP</name>
        <dbReference type="ChEBI" id="CHEBI:30616"/>
    </ligand>
</feature>
<keyword evidence="7 17" id="KW-0547">Nucleotide-binding</keyword>
<keyword evidence="8 20" id="KW-0418">Kinase</keyword>
<dbReference type="InterPro" id="IPR036945">
    <property type="entry name" value="DAGK_sf"/>
</dbReference>
<proteinExistence type="inferred from homology"/>
<dbReference type="GO" id="GO:0008654">
    <property type="term" value="P:phospholipid biosynthetic process"/>
    <property type="evidence" value="ECO:0007669"/>
    <property type="project" value="UniProtKB-KW"/>
</dbReference>
<dbReference type="GO" id="GO:0005524">
    <property type="term" value="F:ATP binding"/>
    <property type="evidence" value="ECO:0007669"/>
    <property type="project" value="UniProtKB-KW"/>
</dbReference>
<keyword evidence="12 19" id="KW-0472">Membrane</keyword>
<keyword evidence="5" id="KW-0808">Transferase</keyword>
<dbReference type="CDD" id="cd14265">
    <property type="entry name" value="UDPK_IM_like"/>
    <property type="match status" value="1"/>
</dbReference>
<feature type="transmembrane region" description="Helical" evidence="19">
    <location>
        <begin position="27"/>
        <end position="45"/>
    </location>
</feature>
<dbReference type="PANTHER" id="PTHR34299:SF1">
    <property type="entry name" value="DIACYLGLYCEROL KINASE"/>
    <property type="match status" value="1"/>
</dbReference>
<keyword evidence="6 19" id="KW-0812">Transmembrane</keyword>
<dbReference type="Gene3D" id="1.10.287.3610">
    <property type="match status" value="1"/>
</dbReference>
<evidence type="ECO:0000256" key="6">
    <source>
        <dbReference type="ARBA" id="ARBA00022692"/>
    </source>
</evidence>
<dbReference type="GO" id="GO:0046872">
    <property type="term" value="F:metal ion binding"/>
    <property type="evidence" value="ECO:0007669"/>
    <property type="project" value="UniProtKB-KW"/>
</dbReference>
<protein>
    <submittedName>
        <fullName evidence="20">UDP kinase</fullName>
    </submittedName>
</protein>
<accession>A0A1B1RXA0</accession>
<evidence type="ECO:0000313" key="21">
    <source>
        <dbReference type="Proteomes" id="UP000053354"/>
    </source>
</evidence>
<dbReference type="InterPro" id="IPR033717">
    <property type="entry name" value="UDPK"/>
</dbReference>
<gene>
    <name evidence="20" type="ORF">I858_000520</name>
</gene>
<dbReference type="RefSeq" id="WP_065524147.1">
    <property type="nucleotide sequence ID" value="NZ_CP016540.2"/>
</dbReference>
<keyword evidence="14" id="KW-1208">Phospholipid metabolism</keyword>
<evidence type="ECO:0000256" key="15">
    <source>
        <dbReference type="PIRSR" id="PIRSR600829-1"/>
    </source>
</evidence>
<dbReference type="EMBL" id="CP016540">
    <property type="protein sequence ID" value="ANU25560.1"/>
    <property type="molecule type" value="Genomic_DNA"/>
</dbReference>
<keyword evidence="13" id="KW-0594">Phospholipid biosynthesis</keyword>
<keyword evidence="4" id="KW-0444">Lipid biosynthesis</keyword>
<keyword evidence="18" id="KW-0460">Magnesium</keyword>
<dbReference type="GO" id="GO:0005886">
    <property type="term" value="C:plasma membrane"/>
    <property type="evidence" value="ECO:0007669"/>
    <property type="project" value="UniProtKB-SubCell"/>
</dbReference>
<name>A0A1B1RXA0_9BACL</name>
<evidence type="ECO:0000256" key="1">
    <source>
        <dbReference type="ARBA" id="ARBA00004651"/>
    </source>
</evidence>
<feature type="transmembrane region" description="Helical" evidence="19">
    <location>
        <begin position="51"/>
        <end position="71"/>
    </location>
</feature>
<feature type="transmembrane region" description="Helical" evidence="19">
    <location>
        <begin position="92"/>
        <end position="113"/>
    </location>
</feature>
<sequence>MKTRKFFRSFRFAAEGIGIALKREQNIRFHVASAIIVSLAGWVTGLSQIEWFIVILLIGGMIALELVNSAIERVVDLATTEIQPLAKQAKDMAAGAVLVFATASVIIGLIIFLPKWV</sequence>
<feature type="binding site" evidence="18">
    <location>
        <position position="24"/>
    </location>
    <ligand>
        <name>a divalent metal cation</name>
        <dbReference type="ChEBI" id="CHEBI:60240"/>
    </ligand>
</feature>
<keyword evidence="3" id="KW-1003">Cell membrane</keyword>
<dbReference type="GO" id="GO:0016301">
    <property type="term" value="F:kinase activity"/>
    <property type="evidence" value="ECO:0007669"/>
    <property type="project" value="UniProtKB-KW"/>
</dbReference>
<evidence type="ECO:0000256" key="12">
    <source>
        <dbReference type="ARBA" id="ARBA00023136"/>
    </source>
</evidence>
<feature type="binding site" evidence="16">
    <location>
        <position position="65"/>
    </location>
    <ligand>
        <name>substrate</name>
    </ligand>
</feature>
<dbReference type="KEGG" id="pll:I858_000520"/>
<evidence type="ECO:0000256" key="11">
    <source>
        <dbReference type="ARBA" id="ARBA00023098"/>
    </source>
</evidence>
<feature type="active site" description="Proton acceptor" evidence="15">
    <location>
        <position position="65"/>
    </location>
</feature>
<evidence type="ECO:0000256" key="2">
    <source>
        <dbReference type="ARBA" id="ARBA00005967"/>
    </source>
</evidence>
<dbReference type="AlphaFoldDB" id="A0A1B1RXA0"/>
<evidence type="ECO:0000256" key="14">
    <source>
        <dbReference type="ARBA" id="ARBA00023264"/>
    </source>
</evidence>
<evidence type="ECO:0000256" key="19">
    <source>
        <dbReference type="SAM" id="Phobius"/>
    </source>
</evidence>
<dbReference type="PROSITE" id="PS01069">
    <property type="entry name" value="DAGK_PROKAR"/>
    <property type="match status" value="1"/>
</dbReference>
<feature type="binding site" evidence="17">
    <location>
        <position position="24"/>
    </location>
    <ligand>
        <name>ATP</name>
        <dbReference type="ChEBI" id="CHEBI:30616"/>
    </ligand>
</feature>
<feature type="binding site" evidence="18">
    <location>
        <position position="72"/>
    </location>
    <ligand>
        <name>a divalent metal cation</name>
        <dbReference type="ChEBI" id="CHEBI:60240"/>
    </ligand>
</feature>
<reference evidence="20" key="1">
    <citation type="submission" date="2016-10" db="EMBL/GenBank/DDBJ databases">
        <authorList>
            <person name="See-Too W.S."/>
        </authorList>
    </citation>
    <scope>NUCLEOTIDE SEQUENCE</scope>
    <source>
        <strain evidence="20">L10.15</strain>
    </source>
</reference>
<evidence type="ECO:0000256" key="10">
    <source>
        <dbReference type="ARBA" id="ARBA00022989"/>
    </source>
</evidence>
<evidence type="ECO:0000256" key="9">
    <source>
        <dbReference type="ARBA" id="ARBA00022840"/>
    </source>
</evidence>
<evidence type="ECO:0000256" key="16">
    <source>
        <dbReference type="PIRSR" id="PIRSR600829-2"/>
    </source>
</evidence>
<dbReference type="STRING" id="1302659.I858_000520"/>
<keyword evidence="18" id="KW-0479">Metal-binding</keyword>
<evidence type="ECO:0000256" key="4">
    <source>
        <dbReference type="ARBA" id="ARBA00022516"/>
    </source>
</evidence>